<dbReference type="InterPro" id="IPR003343">
    <property type="entry name" value="Big_2"/>
</dbReference>
<dbReference type="EMBL" id="BDQX01000122">
    <property type="protein sequence ID" value="GBG07978.1"/>
    <property type="molecule type" value="Genomic_DNA"/>
</dbReference>
<organism evidence="3 4">
    <name type="scientific">Paenibacillus agaridevorans</name>
    <dbReference type="NCBI Taxonomy" id="171404"/>
    <lineage>
        <taxon>Bacteria</taxon>
        <taxon>Bacillati</taxon>
        <taxon>Bacillota</taxon>
        <taxon>Bacilli</taxon>
        <taxon>Bacillales</taxon>
        <taxon>Paenibacillaceae</taxon>
        <taxon>Paenibacillus</taxon>
    </lineage>
</organism>
<evidence type="ECO:0000313" key="4">
    <source>
        <dbReference type="Proteomes" id="UP000245202"/>
    </source>
</evidence>
<feature type="domain" description="BIG2" evidence="2">
    <location>
        <begin position="985"/>
        <end position="1061"/>
    </location>
</feature>
<proteinExistence type="predicted"/>
<dbReference type="Gene3D" id="2.60.120.560">
    <property type="entry name" value="Exo-inulinase, domain 1"/>
    <property type="match status" value="2"/>
</dbReference>
<feature type="domain" description="BIG2" evidence="2">
    <location>
        <begin position="1243"/>
        <end position="1304"/>
    </location>
</feature>
<dbReference type="Gene3D" id="2.60.40.1080">
    <property type="match status" value="3"/>
</dbReference>
<feature type="compositionally biased region" description="Polar residues" evidence="1">
    <location>
        <begin position="1281"/>
        <end position="1305"/>
    </location>
</feature>
<dbReference type="SMART" id="SM00710">
    <property type="entry name" value="PbH1"/>
    <property type="match status" value="7"/>
</dbReference>
<dbReference type="InterPro" id="IPR039448">
    <property type="entry name" value="Beta_helix"/>
</dbReference>
<comment type="caution">
    <text evidence="3">The sequence shown here is derived from an EMBL/GenBank/DDBJ whole genome shotgun (WGS) entry which is preliminary data.</text>
</comment>
<feature type="domain" description="BIG2" evidence="2">
    <location>
        <begin position="724"/>
        <end position="801"/>
    </location>
</feature>
<gene>
    <name evidence="3" type="ORF">PAT3040_02543</name>
</gene>
<dbReference type="InterPro" id="IPR006626">
    <property type="entry name" value="PbH1"/>
</dbReference>
<evidence type="ECO:0000256" key="1">
    <source>
        <dbReference type="SAM" id="MobiDB-lite"/>
    </source>
</evidence>
<evidence type="ECO:0000313" key="3">
    <source>
        <dbReference type="EMBL" id="GBG07978.1"/>
    </source>
</evidence>
<dbReference type="Gene3D" id="2.160.20.10">
    <property type="entry name" value="Single-stranded right-handed beta-helix, Pectin lyase-like"/>
    <property type="match status" value="2"/>
</dbReference>
<sequence length="1305" mass="143620">MLAMGMPVAIAQADQAEQMEGAALFVSTFGSDSNSGTEEDPLLTLEGARDAIRTMKNDGGLPAGGITVYLREGVYERNATFELGEEDSGTADSPIVYRSYPGETVRLTGGKELDHESFEPVSDQEVLGRIIDEEARGKVLQVNLPSLGITDYGQMSRHGYWKANDVSLVPPMELYVDGQGMTLARWPNEGTVQMGEIIDPGPTVDDADLQKRGGTFAYTHDRPKYWSQADDIWLDGIFGYSWEWSYNKVAAIDTAKKTMTLQYGEMSGLLTNWYPDFHFAQNLLEELDAPGEYYIDRTNGILYLMPNAAFRNGQGDITVTMLKETMIRAIGASHIRFEELAMEYGRDTAAVILGGSDITIANSEISNFTNGGVLINSPGRYAYDGIEGELDGRNHAVVSTHIRHVGGTAVTLHGGDTKTLEPGNNRVENSHIHDFAYYHKAYNPGVLFAGVGNQAIGNEIHDAPHPGIIVYGNDHLIEYNNIYDICKQFQDLGAIYMNAGMDPEERGTIVRHNYFHHIGENLHGVEGVYPDNMTMDLTIEGNIFYKMGNSAIKSGTGAYIYTSNNIFVDTYVPYDNYEMFMSKEPGNRVDRDYMPVWEKLFEENNNFIGTPYAEKYPELLKFFDEDRHQPTTNNFERNVIYNPTLPRSTQTNEHGVRDINNLLNHKDNWVANVDPGFVDLAAGDFSLKPDAEVFKRIPEFEAIPFEQIGTQGKVGLPHGEDSIAVSGVYLPTDNLTMEIGKTASLRAEVVPWNANNAAVTYSSSDIEVAAVDGNGRVSGLKPGVTVITVVSSANPELKDETVVTVTEGDGVMHFTDFESGSNDWPVDANRGMVKDEENNHWYYIVNGANSQHPRLFSDYVLEYRLKTPETIPDGAELIMYDRNGDKGSGYIQYLQTATDSTWIIYNAQWQTLKEETVAGGFMKPNTIYDVRVVAQGSSISVYVNDVLVIEGQNPAHSGSGKVGFYVNKIANLWFDDVKFSLPRKTVESIAIETDVLHLNEGGQKLLRAVVKPDDATNKSLLWSSSNPDVATVDDSGFVTATGRGEAVITARSAQNPDVYAATTVIVSDVLHAVDFESGGGGWLVDANHSIEEDGDGNHWYRLVDGASTKSPVNFSNYKLTYKLRTPEEIPVGATLLMYDRDSASGRGYISYKKNGTGSSWSIMNSEWQSQEEATFDSEDLLPNKDYEIKVVAQGADISVFVDGELRLQGENPNFNATGQVGFYVEGFAYLELDDIVFELARVPATEVVLDRQELSLEPGEKVKVKATVSPPDATDKKLVWSSGNPETATVDSGGTIQAVSPGTAG</sequence>
<dbReference type="SUPFAM" id="SSF51126">
    <property type="entry name" value="Pectin lyase-like"/>
    <property type="match status" value="1"/>
</dbReference>
<name>A0A2R5ESF6_9BACL</name>
<dbReference type="Pfam" id="PF02368">
    <property type="entry name" value="Big_2"/>
    <property type="match status" value="3"/>
</dbReference>
<keyword evidence="4" id="KW-1185">Reference proteome</keyword>
<feature type="region of interest" description="Disordered" evidence="1">
    <location>
        <begin position="1275"/>
        <end position="1305"/>
    </location>
</feature>
<evidence type="ECO:0000259" key="2">
    <source>
        <dbReference type="SMART" id="SM00635"/>
    </source>
</evidence>
<protein>
    <recommendedName>
        <fullName evidence="2">BIG2 domain-containing protein</fullName>
    </recommendedName>
</protein>
<dbReference type="Proteomes" id="UP000245202">
    <property type="component" value="Unassembled WGS sequence"/>
</dbReference>
<dbReference type="PANTHER" id="PTHR36453:SF1">
    <property type="entry name" value="RIGHT HANDED BETA HELIX DOMAIN-CONTAINING PROTEIN"/>
    <property type="match status" value="1"/>
</dbReference>
<dbReference type="InterPro" id="IPR008964">
    <property type="entry name" value="Invasin/intimin_cell_adhesion"/>
</dbReference>
<dbReference type="PANTHER" id="PTHR36453">
    <property type="entry name" value="SECRETED PROTEIN-RELATED"/>
    <property type="match status" value="1"/>
</dbReference>
<feature type="non-terminal residue" evidence="3">
    <location>
        <position position="1305"/>
    </location>
</feature>
<dbReference type="Pfam" id="PF13229">
    <property type="entry name" value="Beta_helix"/>
    <property type="match status" value="1"/>
</dbReference>
<dbReference type="SMART" id="SM00635">
    <property type="entry name" value="BID_2"/>
    <property type="match status" value="3"/>
</dbReference>
<accession>A0A2R5ESF6</accession>
<dbReference type="SUPFAM" id="SSF49373">
    <property type="entry name" value="Invasin/intimin cell-adhesion fragments"/>
    <property type="match status" value="3"/>
</dbReference>
<reference evidence="3 4" key="1">
    <citation type="submission" date="2017-08" db="EMBL/GenBank/DDBJ databases">
        <title>Substantial Increase in Enzyme Production by Combined Drug-Resistance Mutations in Paenibacillus agaridevorans.</title>
        <authorList>
            <person name="Tanaka Y."/>
            <person name="Funane K."/>
            <person name="Hosaka T."/>
            <person name="Shiwa Y."/>
            <person name="Fujita N."/>
            <person name="Miyazaki T."/>
            <person name="Yoshikawa H."/>
            <person name="Murakami K."/>
            <person name="Kasahara K."/>
            <person name="Inaoka T."/>
            <person name="Hiraga Y."/>
            <person name="Ochi K."/>
        </authorList>
    </citation>
    <scope>NUCLEOTIDE SEQUENCE [LARGE SCALE GENOMIC DNA]</scope>
    <source>
        <strain evidence="3 4">T-3040</strain>
    </source>
</reference>
<dbReference type="InterPro" id="IPR012334">
    <property type="entry name" value="Pectin_lyas_fold"/>
</dbReference>
<dbReference type="InterPro" id="IPR011050">
    <property type="entry name" value="Pectin_lyase_fold/virulence"/>
</dbReference>